<dbReference type="RefSeq" id="WP_095960937.1">
    <property type="nucleotide sequence ID" value="NZ_CP022203.1"/>
</dbReference>
<dbReference type="OrthoDB" id="8779882at2"/>
<dbReference type="Proteomes" id="UP000217343">
    <property type="component" value="Chromosome"/>
</dbReference>
<dbReference type="EMBL" id="CP022203">
    <property type="protein sequence ID" value="ATB50871.1"/>
    <property type="molecule type" value="Genomic_DNA"/>
</dbReference>
<dbReference type="KEGG" id="mmas:MYMAC_006528"/>
<organism evidence="1 2">
    <name type="scientific">Corallococcus macrosporus DSM 14697</name>
    <dbReference type="NCBI Taxonomy" id="1189310"/>
    <lineage>
        <taxon>Bacteria</taxon>
        <taxon>Pseudomonadati</taxon>
        <taxon>Myxococcota</taxon>
        <taxon>Myxococcia</taxon>
        <taxon>Myxococcales</taxon>
        <taxon>Cystobacterineae</taxon>
        <taxon>Myxococcaceae</taxon>
        <taxon>Corallococcus</taxon>
    </lineage>
</organism>
<proteinExistence type="predicted"/>
<gene>
    <name evidence="1" type="ORF">MYMAC_006528</name>
</gene>
<evidence type="ECO:0000313" key="2">
    <source>
        <dbReference type="Proteomes" id="UP000217343"/>
    </source>
</evidence>
<reference evidence="1 2" key="1">
    <citation type="submission" date="2017-06" db="EMBL/GenBank/DDBJ databases">
        <title>Sequencing and comparative analysis of myxobacterial genomes.</title>
        <authorList>
            <person name="Rupp O."/>
            <person name="Goesmann A."/>
            <person name="Sogaard-Andersen L."/>
        </authorList>
    </citation>
    <scope>NUCLEOTIDE SEQUENCE [LARGE SCALE GENOMIC DNA]</scope>
    <source>
        <strain evidence="1 2">DSM 14697</strain>
    </source>
</reference>
<evidence type="ECO:0000313" key="1">
    <source>
        <dbReference type="EMBL" id="ATB50871.1"/>
    </source>
</evidence>
<accession>A0A250K5G0</accession>
<keyword evidence="2" id="KW-1185">Reference proteome</keyword>
<dbReference type="AlphaFoldDB" id="A0A250K5G0"/>
<sequence length="88" mass="9897">MTMKLEVLREKARVATREALMRCPAIQEHHRENLTIGVQFSGADRLFELYLPGERPEDAIVFARVAVSSVTGEVGPVDVFPERWSASK</sequence>
<name>A0A250K5G0_9BACT</name>
<protein>
    <submittedName>
        <fullName evidence="1">Uncharacterized protein</fullName>
    </submittedName>
</protein>